<dbReference type="PROSITE" id="PS51387">
    <property type="entry name" value="FAD_PCMH"/>
    <property type="match status" value="1"/>
</dbReference>
<evidence type="ECO:0000313" key="9">
    <source>
        <dbReference type="Proteomes" id="UP001174997"/>
    </source>
</evidence>
<dbReference type="Pfam" id="PF08031">
    <property type="entry name" value="BBE"/>
    <property type="match status" value="1"/>
</dbReference>
<protein>
    <recommendedName>
        <fullName evidence="7">FAD-binding PCMH-type domain-containing protein</fullName>
    </recommendedName>
</protein>
<keyword evidence="3" id="KW-0285">Flavoprotein</keyword>
<dbReference type="Proteomes" id="UP001174997">
    <property type="component" value="Unassembled WGS sequence"/>
</dbReference>
<accession>A0AA39Z826</accession>
<comment type="similarity">
    <text evidence="2">Belongs to the oxygen-dependent FAD-linked oxidoreductase family.</text>
</comment>
<feature type="chain" id="PRO_5041447813" description="FAD-binding PCMH-type domain-containing protein" evidence="6">
    <location>
        <begin position="24"/>
        <end position="503"/>
    </location>
</feature>
<dbReference type="Gene3D" id="3.30.465.10">
    <property type="match status" value="1"/>
</dbReference>
<evidence type="ECO:0000256" key="2">
    <source>
        <dbReference type="ARBA" id="ARBA00005466"/>
    </source>
</evidence>
<keyword evidence="4" id="KW-0274">FAD</keyword>
<organism evidence="8 9">
    <name type="scientific">Cercophora samala</name>
    <dbReference type="NCBI Taxonomy" id="330535"/>
    <lineage>
        <taxon>Eukaryota</taxon>
        <taxon>Fungi</taxon>
        <taxon>Dikarya</taxon>
        <taxon>Ascomycota</taxon>
        <taxon>Pezizomycotina</taxon>
        <taxon>Sordariomycetes</taxon>
        <taxon>Sordariomycetidae</taxon>
        <taxon>Sordariales</taxon>
        <taxon>Lasiosphaeriaceae</taxon>
        <taxon>Cercophora</taxon>
    </lineage>
</organism>
<dbReference type="GO" id="GO:0071949">
    <property type="term" value="F:FAD binding"/>
    <property type="evidence" value="ECO:0007669"/>
    <property type="project" value="InterPro"/>
</dbReference>
<dbReference type="EMBL" id="JAULSY010000098">
    <property type="protein sequence ID" value="KAK0665929.1"/>
    <property type="molecule type" value="Genomic_DNA"/>
</dbReference>
<feature type="domain" description="FAD-binding PCMH-type" evidence="7">
    <location>
        <begin position="67"/>
        <end position="237"/>
    </location>
</feature>
<evidence type="ECO:0000256" key="1">
    <source>
        <dbReference type="ARBA" id="ARBA00001974"/>
    </source>
</evidence>
<dbReference type="Pfam" id="PF01565">
    <property type="entry name" value="FAD_binding_4"/>
    <property type="match status" value="1"/>
</dbReference>
<evidence type="ECO:0000256" key="6">
    <source>
        <dbReference type="SAM" id="SignalP"/>
    </source>
</evidence>
<evidence type="ECO:0000256" key="3">
    <source>
        <dbReference type="ARBA" id="ARBA00022630"/>
    </source>
</evidence>
<dbReference type="Gene3D" id="3.40.462.20">
    <property type="match status" value="1"/>
</dbReference>
<feature type="signal peptide" evidence="6">
    <location>
        <begin position="1"/>
        <end position="23"/>
    </location>
</feature>
<name>A0AA39Z826_9PEZI</name>
<evidence type="ECO:0000259" key="7">
    <source>
        <dbReference type="PROSITE" id="PS51387"/>
    </source>
</evidence>
<dbReference type="PANTHER" id="PTHR42973">
    <property type="entry name" value="BINDING OXIDOREDUCTASE, PUTATIVE (AFU_ORTHOLOGUE AFUA_1G17690)-RELATED"/>
    <property type="match status" value="1"/>
</dbReference>
<keyword evidence="6" id="KW-0732">Signal</keyword>
<dbReference type="AlphaFoldDB" id="A0AA39Z826"/>
<dbReference type="InterPro" id="IPR016166">
    <property type="entry name" value="FAD-bd_PCMH"/>
</dbReference>
<evidence type="ECO:0000313" key="8">
    <source>
        <dbReference type="EMBL" id="KAK0665929.1"/>
    </source>
</evidence>
<proteinExistence type="inferred from homology"/>
<dbReference type="InterPro" id="IPR050416">
    <property type="entry name" value="FAD-linked_Oxidoreductase"/>
</dbReference>
<sequence>MVGGSNIARSLVGILWVASSAVSSSLPVHWAGSERQEPGWPVSIGDSVFDSSWPSFGEKTLRWSAFMAPSFNRVFLPETEKVLSDGLRYMTSNNISFLAKSGGHGYSTTLKAAQNVVMINMEKFNYSRINPDGTATIGSGATFYDLIRSLAAVGRQVTVGSCPCVGATGATLGGGVGRLQGLHGLAMDNVRKVRLALWNGTIIEASDKVNKDLFWALRGAGQNFGVVIETTYQTYPAVNGGKHYEANLAFGVDKVKAVIDTMNSLVPLPAPLSLILVGSVNPVTLEPIVALNLVYAGPQKEGRKYTRRFEKFSLSVEENMFTWDELPIKGAGGLTVVKCEKGQNHIMYGLGTKTLDAPSIVRLWSEFGAFLKANPAANSSIILIETFAQQGIKRLPDDYNAFPHRNGIEHLVEFEIAFDDTSVSAAGDAFAKKWRDHFAQPKISGYKETHIYQNYAHGDEPLSQLYGREKWRQKRLTDLKNKFDPRGVFSSYHAIPQRLDAWR</sequence>
<dbReference type="SUPFAM" id="SSF56176">
    <property type="entry name" value="FAD-binding/transporter-associated domain-like"/>
    <property type="match status" value="1"/>
</dbReference>
<dbReference type="InterPro" id="IPR016169">
    <property type="entry name" value="FAD-bd_PCMH_sub2"/>
</dbReference>
<dbReference type="GO" id="GO:0016491">
    <property type="term" value="F:oxidoreductase activity"/>
    <property type="evidence" value="ECO:0007669"/>
    <property type="project" value="UniProtKB-KW"/>
</dbReference>
<keyword evidence="9" id="KW-1185">Reference proteome</keyword>
<dbReference type="InterPro" id="IPR012951">
    <property type="entry name" value="BBE"/>
</dbReference>
<dbReference type="InterPro" id="IPR006094">
    <property type="entry name" value="Oxid_FAD_bind_N"/>
</dbReference>
<gene>
    <name evidence="8" type="ORF">QBC41DRAFT_349178</name>
</gene>
<keyword evidence="5" id="KW-0560">Oxidoreductase</keyword>
<comment type="caution">
    <text evidence="8">The sequence shown here is derived from an EMBL/GenBank/DDBJ whole genome shotgun (WGS) entry which is preliminary data.</text>
</comment>
<evidence type="ECO:0000256" key="4">
    <source>
        <dbReference type="ARBA" id="ARBA00022827"/>
    </source>
</evidence>
<comment type="cofactor">
    <cofactor evidence="1">
        <name>FAD</name>
        <dbReference type="ChEBI" id="CHEBI:57692"/>
    </cofactor>
</comment>
<reference evidence="8" key="1">
    <citation type="submission" date="2023-06" db="EMBL/GenBank/DDBJ databases">
        <title>Genome-scale phylogeny and comparative genomics of the fungal order Sordariales.</title>
        <authorList>
            <consortium name="Lawrence Berkeley National Laboratory"/>
            <person name="Hensen N."/>
            <person name="Bonometti L."/>
            <person name="Westerberg I."/>
            <person name="Brannstrom I.O."/>
            <person name="Guillou S."/>
            <person name="Cros-Aarteil S."/>
            <person name="Calhoun S."/>
            <person name="Haridas S."/>
            <person name="Kuo A."/>
            <person name="Mondo S."/>
            <person name="Pangilinan J."/>
            <person name="Riley R."/>
            <person name="Labutti K."/>
            <person name="Andreopoulos B."/>
            <person name="Lipzen A."/>
            <person name="Chen C."/>
            <person name="Yanf M."/>
            <person name="Daum C."/>
            <person name="Ng V."/>
            <person name="Clum A."/>
            <person name="Steindorff A."/>
            <person name="Ohm R."/>
            <person name="Martin F."/>
            <person name="Silar P."/>
            <person name="Natvig D."/>
            <person name="Lalanne C."/>
            <person name="Gautier V."/>
            <person name="Ament-Velasquez S.L."/>
            <person name="Kruys A."/>
            <person name="Hutchinson M.I."/>
            <person name="Powell A.J."/>
            <person name="Barry K."/>
            <person name="Miller A.N."/>
            <person name="Grigoriev I.V."/>
            <person name="Debuchy R."/>
            <person name="Gladieux P."/>
            <person name="Thoren M.H."/>
            <person name="Johannesson H."/>
        </authorList>
    </citation>
    <scope>NUCLEOTIDE SEQUENCE</scope>
    <source>
        <strain evidence="8">CBS 307.81</strain>
    </source>
</reference>
<evidence type="ECO:0000256" key="5">
    <source>
        <dbReference type="ARBA" id="ARBA00023002"/>
    </source>
</evidence>
<dbReference type="PANTHER" id="PTHR42973:SF9">
    <property type="entry name" value="FAD-BINDING PCMH-TYPE DOMAIN-CONTAINING PROTEIN-RELATED"/>
    <property type="match status" value="1"/>
</dbReference>
<dbReference type="InterPro" id="IPR036318">
    <property type="entry name" value="FAD-bd_PCMH-like_sf"/>
</dbReference>